<evidence type="ECO:0000256" key="1">
    <source>
        <dbReference type="ARBA" id="ARBA00004651"/>
    </source>
</evidence>
<feature type="transmembrane region" description="Helical" evidence="9">
    <location>
        <begin position="146"/>
        <end position="163"/>
    </location>
</feature>
<gene>
    <name evidence="10" type="ORF">BCL74_2248</name>
</gene>
<feature type="transmembrane region" description="Helical" evidence="9">
    <location>
        <begin position="463"/>
        <end position="482"/>
    </location>
</feature>
<keyword evidence="5" id="KW-0029">Amino-acid transport</keyword>
<feature type="transmembrane region" description="Helical" evidence="9">
    <location>
        <begin position="516"/>
        <end position="536"/>
    </location>
</feature>
<keyword evidence="2" id="KW-0813">Transport</keyword>
<keyword evidence="6 9" id="KW-1133">Transmembrane helix</keyword>
<evidence type="ECO:0000256" key="5">
    <source>
        <dbReference type="ARBA" id="ARBA00022970"/>
    </source>
</evidence>
<evidence type="ECO:0000256" key="6">
    <source>
        <dbReference type="ARBA" id="ARBA00022989"/>
    </source>
</evidence>
<evidence type="ECO:0000313" key="11">
    <source>
        <dbReference type="Proteomes" id="UP000277424"/>
    </source>
</evidence>
<evidence type="ECO:0000256" key="3">
    <source>
        <dbReference type="ARBA" id="ARBA00022475"/>
    </source>
</evidence>
<evidence type="ECO:0000256" key="7">
    <source>
        <dbReference type="ARBA" id="ARBA00023136"/>
    </source>
</evidence>
<feature type="transmembrane region" description="Helical" evidence="9">
    <location>
        <begin position="349"/>
        <end position="376"/>
    </location>
</feature>
<feature type="transmembrane region" description="Helical" evidence="9">
    <location>
        <begin position="266"/>
        <end position="289"/>
    </location>
</feature>
<proteinExistence type="inferred from homology"/>
<reference evidence="10 11" key="1">
    <citation type="submission" date="2018-10" db="EMBL/GenBank/DDBJ databases">
        <title>Comparative analysis of microorganisms from saline springs in Andes Mountain Range, Colombia.</title>
        <authorList>
            <person name="Rubin E."/>
        </authorList>
    </citation>
    <scope>NUCLEOTIDE SEQUENCE [LARGE SCALE GENOMIC DNA]</scope>
    <source>
        <strain evidence="10 11">USBA 36</strain>
    </source>
</reference>
<dbReference type="GO" id="GO:0006865">
    <property type="term" value="P:amino acid transport"/>
    <property type="evidence" value="ECO:0007669"/>
    <property type="project" value="UniProtKB-KW"/>
</dbReference>
<dbReference type="GO" id="GO:0015658">
    <property type="term" value="F:branched-chain amino acid transmembrane transporter activity"/>
    <property type="evidence" value="ECO:0007669"/>
    <property type="project" value="InterPro"/>
</dbReference>
<evidence type="ECO:0000313" key="10">
    <source>
        <dbReference type="EMBL" id="RKQ70304.1"/>
    </source>
</evidence>
<dbReference type="InterPro" id="IPR043428">
    <property type="entry name" value="LivM-like"/>
</dbReference>
<dbReference type="PANTHER" id="PTHR11795">
    <property type="entry name" value="BRANCHED-CHAIN AMINO ACID TRANSPORT SYSTEM PERMEASE PROTEIN LIVH"/>
    <property type="match status" value="1"/>
</dbReference>
<evidence type="ECO:0000256" key="4">
    <source>
        <dbReference type="ARBA" id="ARBA00022692"/>
    </source>
</evidence>
<dbReference type="RefSeq" id="WP_121220020.1">
    <property type="nucleotide sequence ID" value="NZ_RBIG01000002.1"/>
</dbReference>
<protein>
    <submittedName>
        <fullName evidence="10">Branched-chain amino acid transport system permease protein</fullName>
    </submittedName>
</protein>
<dbReference type="OrthoDB" id="8126477at2"/>
<feature type="transmembrane region" description="Helical" evidence="9">
    <location>
        <begin position="396"/>
        <end position="415"/>
    </location>
</feature>
<dbReference type="CDD" id="cd06582">
    <property type="entry name" value="TM_PBP1_LivH_like"/>
    <property type="match status" value="1"/>
</dbReference>
<evidence type="ECO:0000256" key="8">
    <source>
        <dbReference type="ARBA" id="ARBA00037998"/>
    </source>
</evidence>
<dbReference type="InterPro" id="IPR052157">
    <property type="entry name" value="BCAA_transport_permease"/>
</dbReference>
<keyword evidence="4 9" id="KW-0812">Transmembrane</keyword>
<sequence>MELFIAQLLTGLASASALFLVACGLTIIFGVTRIVNFAHGSFYMLGAYIAWTLIEGMGGGVLAFWSGVLLAAIAVGLIGVAMEMTILRRIYHAPELFQLLATFGVVLIVQDIALYIWGAEDLLGPRAPGLTGAVPFGVQRLPEYDLFLIAFAPLVLAGLWLLFHRTRFGILVRAATQDRQMVAALGVNQKWLLTGVFFLGTALAGLGGAIQLPKGNASLTMDLGIIAEVFVVTVVGGMGSILGAYLAALLIALIRVFAVANADMSVLGIQFWQVELVLIFAVMAVVLVVRPWGLLGRRETLHAAHGAVEPPLLPAPASLKWFGLAVLALLVALPGMAGNYALTIATEILIFALFAASLHFLMGIGGVISFGHAAYFGLGAYGAALMVKHFAWPMEAALFMAPVGGALGALLFGWFCVRLSGVYLAMLTLAFAQIAWAVAFQWLDVTGGDNGMLGIWPSSWASSAAAFYGFAAIVVVLALLALRRIAFSPFGYALRAGRDSPLRADAIGIDVRRMRWFGFTLAGLFAGIAGGLFAFLKGSVSPDLMAIPLSVDALVMVLLGGVQTLAGPIVGAVSFTAIKTELVSLTNYWRILLGLVIVGLVVAFPQGIAGFVRHRFMDREDAA</sequence>
<evidence type="ECO:0000256" key="2">
    <source>
        <dbReference type="ARBA" id="ARBA00022448"/>
    </source>
</evidence>
<dbReference type="EMBL" id="RBIG01000002">
    <property type="protein sequence ID" value="RKQ70304.1"/>
    <property type="molecule type" value="Genomic_DNA"/>
</dbReference>
<comment type="caution">
    <text evidence="10">The sequence shown here is derived from an EMBL/GenBank/DDBJ whole genome shotgun (WGS) entry which is preliminary data.</text>
</comment>
<feature type="transmembrane region" description="Helical" evidence="9">
    <location>
        <begin position="422"/>
        <end position="443"/>
    </location>
</feature>
<comment type="similarity">
    <text evidence="8">Belongs to the binding-protein-dependent transport system permease family. LivHM subfamily.</text>
</comment>
<feature type="transmembrane region" description="Helical" evidence="9">
    <location>
        <begin position="230"/>
        <end position="254"/>
    </location>
</feature>
<organism evidence="10 11">
    <name type="scientific">Oceanibaculum indicum</name>
    <dbReference type="NCBI Taxonomy" id="526216"/>
    <lineage>
        <taxon>Bacteria</taxon>
        <taxon>Pseudomonadati</taxon>
        <taxon>Pseudomonadota</taxon>
        <taxon>Alphaproteobacteria</taxon>
        <taxon>Rhodospirillales</taxon>
        <taxon>Oceanibaculaceae</taxon>
        <taxon>Oceanibaculum</taxon>
    </lineage>
</organism>
<name>A0A420WH09_9PROT</name>
<feature type="transmembrane region" description="Helical" evidence="9">
    <location>
        <begin position="321"/>
        <end position="342"/>
    </location>
</feature>
<dbReference type="AlphaFoldDB" id="A0A420WH09"/>
<evidence type="ECO:0000256" key="9">
    <source>
        <dbReference type="SAM" id="Phobius"/>
    </source>
</evidence>
<comment type="subcellular location">
    <subcellularLocation>
        <location evidence="1">Cell membrane</location>
        <topology evidence="1">Multi-pass membrane protein</topology>
    </subcellularLocation>
</comment>
<accession>A0A420WH09</accession>
<feature type="transmembrane region" description="Helical" evidence="9">
    <location>
        <begin position="60"/>
        <end position="84"/>
    </location>
</feature>
<feature type="transmembrane region" description="Helical" evidence="9">
    <location>
        <begin position="96"/>
        <end position="117"/>
    </location>
</feature>
<dbReference type="InterPro" id="IPR001851">
    <property type="entry name" value="ABC_transp_permease"/>
</dbReference>
<keyword evidence="7 9" id="KW-0472">Membrane</keyword>
<dbReference type="CDD" id="cd06581">
    <property type="entry name" value="TM_PBP1_LivM_like"/>
    <property type="match status" value="1"/>
</dbReference>
<dbReference type="PANTHER" id="PTHR11795:SF442">
    <property type="entry name" value="ABC TRANSPORTER ATP-BINDING PROTEIN"/>
    <property type="match status" value="1"/>
</dbReference>
<feature type="transmembrane region" description="Helical" evidence="9">
    <location>
        <begin position="36"/>
        <end position="54"/>
    </location>
</feature>
<dbReference type="Pfam" id="PF02653">
    <property type="entry name" value="BPD_transp_2"/>
    <property type="match status" value="2"/>
</dbReference>
<feature type="transmembrane region" description="Helical" evidence="9">
    <location>
        <begin position="590"/>
        <end position="612"/>
    </location>
</feature>
<dbReference type="GO" id="GO:0005886">
    <property type="term" value="C:plasma membrane"/>
    <property type="evidence" value="ECO:0007669"/>
    <property type="project" value="UniProtKB-SubCell"/>
</dbReference>
<feature type="transmembrane region" description="Helical" evidence="9">
    <location>
        <begin position="556"/>
        <end position="578"/>
    </location>
</feature>
<dbReference type="Proteomes" id="UP000277424">
    <property type="component" value="Unassembled WGS sequence"/>
</dbReference>
<feature type="transmembrane region" description="Helical" evidence="9">
    <location>
        <begin position="6"/>
        <end position="29"/>
    </location>
</feature>
<keyword evidence="3" id="KW-1003">Cell membrane</keyword>
<feature type="transmembrane region" description="Helical" evidence="9">
    <location>
        <begin position="191"/>
        <end position="210"/>
    </location>
</feature>